<gene>
    <name evidence="1" type="ORF">S01H1_19929</name>
</gene>
<evidence type="ECO:0000313" key="1">
    <source>
        <dbReference type="EMBL" id="GAF97773.1"/>
    </source>
</evidence>
<comment type="caution">
    <text evidence="1">The sequence shown here is derived from an EMBL/GenBank/DDBJ whole genome shotgun (WGS) entry which is preliminary data.</text>
</comment>
<accession>X0TW06</accession>
<feature type="non-terminal residue" evidence="1">
    <location>
        <position position="293"/>
    </location>
</feature>
<sequence>YDGTIDNYQIQAYQDDLYIGPDTDTDALKYDGGTNQWVFTSGPSAVKFDTDIYSQTELSIIAPDVVITDGDFYVRNPSDDIASINVGQSGNQRGRVIIFGKVSGTAGGQLTVHLADDYDGIINSYGFLAINDDLHIGPNTDADALKFDGGLSEWNFTSGTVNIGTNDKRSGLLNLYSTSAGNPEGGRIQLYTGADYDGTIAQYRIQSYEDDLYIGPNTDPDALKYDGGTSQWDFTSTTAGFKIGGTVITDGQIADTGTFVLAASDIRISDGDLTIRNATDDVAQLIIGHSANH</sequence>
<name>X0TW06_9ZZZZ</name>
<proteinExistence type="predicted"/>
<dbReference type="EMBL" id="BARS01010832">
    <property type="protein sequence ID" value="GAF97773.1"/>
    <property type="molecule type" value="Genomic_DNA"/>
</dbReference>
<protein>
    <submittedName>
        <fullName evidence="1">Uncharacterized protein</fullName>
    </submittedName>
</protein>
<reference evidence="1" key="1">
    <citation type="journal article" date="2014" name="Front. Microbiol.">
        <title>High frequency of phylogenetically diverse reductive dehalogenase-homologous genes in deep subseafloor sedimentary metagenomes.</title>
        <authorList>
            <person name="Kawai M."/>
            <person name="Futagami T."/>
            <person name="Toyoda A."/>
            <person name="Takaki Y."/>
            <person name="Nishi S."/>
            <person name="Hori S."/>
            <person name="Arai W."/>
            <person name="Tsubouchi T."/>
            <person name="Morono Y."/>
            <person name="Uchiyama I."/>
            <person name="Ito T."/>
            <person name="Fujiyama A."/>
            <person name="Inagaki F."/>
            <person name="Takami H."/>
        </authorList>
    </citation>
    <scope>NUCLEOTIDE SEQUENCE</scope>
    <source>
        <strain evidence="1">Expedition CK06-06</strain>
    </source>
</reference>
<feature type="non-terminal residue" evidence="1">
    <location>
        <position position="1"/>
    </location>
</feature>
<dbReference type="AlphaFoldDB" id="X0TW06"/>
<organism evidence="1">
    <name type="scientific">marine sediment metagenome</name>
    <dbReference type="NCBI Taxonomy" id="412755"/>
    <lineage>
        <taxon>unclassified sequences</taxon>
        <taxon>metagenomes</taxon>
        <taxon>ecological metagenomes</taxon>
    </lineage>
</organism>